<accession>A0ACD3BAS7</accession>
<protein>
    <submittedName>
        <fullName evidence="1">Uncharacterized protein</fullName>
    </submittedName>
</protein>
<dbReference type="Proteomes" id="UP000308600">
    <property type="component" value="Unassembled WGS sequence"/>
</dbReference>
<evidence type="ECO:0000313" key="1">
    <source>
        <dbReference type="EMBL" id="TFK74930.1"/>
    </source>
</evidence>
<sequence>MASWLPLVQPFTNRTLRELRLALQKSFPIHVPANYTHRQHAAVVIPFCNVNDVPGILLEVRGKTLRHHSGEVSFPGGRVDETDQTIVDAAIREAEEELGIVARQIEILGPIGPAEMNLRGDMRVWPFVAFLHKDGSLRQYLDSEPLPSLDLTNLQQKTSQQEVDQIFHLTLSVIATPSRMQSRKFRDGMPYWAIDVEDLVTNSQDTTAIVGPVVDEVGAGGNGRLEVWGLTGWYLNILMRALGVYSQ</sequence>
<dbReference type="EMBL" id="ML208265">
    <property type="protein sequence ID" value="TFK74930.1"/>
    <property type="molecule type" value="Genomic_DNA"/>
</dbReference>
<name>A0ACD3BAS7_9AGAR</name>
<reference evidence="1 2" key="1">
    <citation type="journal article" date="2019" name="Nat. Ecol. Evol.">
        <title>Megaphylogeny resolves global patterns of mushroom evolution.</title>
        <authorList>
            <person name="Varga T."/>
            <person name="Krizsan K."/>
            <person name="Foldi C."/>
            <person name="Dima B."/>
            <person name="Sanchez-Garcia M."/>
            <person name="Sanchez-Ramirez S."/>
            <person name="Szollosi G.J."/>
            <person name="Szarkandi J.G."/>
            <person name="Papp V."/>
            <person name="Albert L."/>
            <person name="Andreopoulos W."/>
            <person name="Angelini C."/>
            <person name="Antonin V."/>
            <person name="Barry K.W."/>
            <person name="Bougher N.L."/>
            <person name="Buchanan P."/>
            <person name="Buyck B."/>
            <person name="Bense V."/>
            <person name="Catcheside P."/>
            <person name="Chovatia M."/>
            <person name="Cooper J."/>
            <person name="Damon W."/>
            <person name="Desjardin D."/>
            <person name="Finy P."/>
            <person name="Geml J."/>
            <person name="Haridas S."/>
            <person name="Hughes K."/>
            <person name="Justo A."/>
            <person name="Karasinski D."/>
            <person name="Kautmanova I."/>
            <person name="Kiss B."/>
            <person name="Kocsube S."/>
            <person name="Kotiranta H."/>
            <person name="LaButti K.M."/>
            <person name="Lechner B.E."/>
            <person name="Liimatainen K."/>
            <person name="Lipzen A."/>
            <person name="Lukacs Z."/>
            <person name="Mihaltcheva S."/>
            <person name="Morgado L.N."/>
            <person name="Niskanen T."/>
            <person name="Noordeloos M.E."/>
            <person name="Ohm R.A."/>
            <person name="Ortiz-Santana B."/>
            <person name="Ovrebo C."/>
            <person name="Racz N."/>
            <person name="Riley R."/>
            <person name="Savchenko A."/>
            <person name="Shiryaev A."/>
            <person name="Soop K."/>
            <person name="Spirin V."/>
            <person name="Szebenyi C."/>
            <person name="Tomsovsky M."/>
            <person name="Tulloss R.E."/>
            <person name="Uehling J."/>
            <person name="Grigoriev I.V."/>
            <person name="Vagvolgyi C."/>
            <person name="Papp T."/>
            <person name="Martin F.M."/>
            <person name="Miettinen O."/>
            <person name="Hibbett D.S."/>
            <person name="Nagy L.G."/>
        </authorList>
    </citation>
    <scope>NUCLEOTIDE SEQUENCE [LARGE SCALE GENOMIC DNA]</scope>
    <source>
        <strain evidence="1 2">NL-1719</strain>
    </source>
</reference>
<evidence type="ECO:0000313" key="2">
    <source>
        <dbReference type="Proteomes" id="UP000308600"/>
    </source>
</evidence>
<organism evidence="1 2">
    <name type="scientific">Pluteus cervinus</name>
    <dbReference type="NCBI Taxonomy" id="181527"/>
    <lineage>
        <taxon>Eukaryota</taxon>
        <taxon>Fungi</taxon>
        <taxon>Dikarya</taxon>
        <taxon>Basidiomycota</taxon>
        <taxon>Agaricomycotina</taxon>
        <taxon>Agaricomycetes</taxon>
        <taxon>Agaricomycetidae</taxon>
        <taxon>Agaricales</taxon>
        <taxon>Pluteineae</taxon>
        <taxon>Pluteaceae</taxon>
        <taxon>Pluteus</taxon>
    </lineage>
</organism>
<gene>
    <name evidence="1" type="ORF">BDN72DRAFT_811676</name>
</gene>
<proteinExistence type="predicted"/>
<keyword evidence="2" id="KW-1185">Reference proteome</keyword>